<gene>
    <name evidence="2" type="ORF">GS4_02_01710</name>
</gene>
<dbReference type="RefSeq" id="WP_007616699.1">
    <property type="nucleotide sequence ID" value="NZ_BANX01000002.1"/>
</dbReference>
<proteinExistence type="predicted"/>
<dbReference type="Proteomes" id="UP000011666">
    <property type="component" value="Unassembled WGS sequence"/>
</dbReference>
<dbReference type="eggNOG" id="ENOG5031EP2">
    <property type="taxonomic scope" value="Bacteria"/>
</dbReference>
<protein>
    <recommendedName>
        <fullName evidence="4">Alkaline shock response membrane anchor protein AmaP</fullName>
    </recommendedName>
</protein>
<comment type="caution">
    <text evidence="2">The sequence shown here is derived from an EMBL/GenBank/DDBJ whole genome shotgun (WGS) entry which is preliminary data.</text>
</comment>
<evidence type="ECO:0000313" key="2">
    <source>
        <dbReference type="EMBL" id="GAC66460.1"/>
    </source>
</evidence>
<evidence type="ECO:0008006" key="4">
    <source>
        <dbReference type="Google" id="ProtNLM"/>
    </source>
</evidence>
<dbReference type="EMBL" id="BANX01000002">
    <property type="protein sequence ID" value="GAC66460.1"/>
    <property type="molecule type" value="Genomic_DNA"/>
</dbReference>
<sequence>MNRLPAALHRISVGLIGLLLLVVGIGAILWRAGVEPVVGWIDRFDADAPRRIVETDWWAAVLVGVVLIATLWGWRLIVSRIRPGRVADLVLDGSDGDGAMTIAPKLIAAAVADDLRKNTIFDRVAATATDDRGRKIIRLTVTAPPTHSYPEIAAMVGDAVEDIRTAVDGSDVHVQALVHLEKRRG</sequence>
<feature type="transmembrane region" description="Helical" evidence="1">
    <location>
        <begin position="57"/>
        <end position="77"/>
    </location>
</feature>
<evidence type="ECO:0000313" key="3">
    <source>
        <dbReference type="Proteomes" id="UP000011666"/>
    </source>
</evidence>
<name>M0QD27_9ACTN</name>
<dbReference type="STRING" id="1223545.GS4_02_01710"/>
<keyword evidence="1" id="KW-1133">Transmembrane helix</keyword>
<accession>M0QD27</accession>
<dbReference type="AlphaFoldDB" id="M0QD27"/>
<feature type="transmembrane region" description="Helical" evidence="1">
    <location>
        <begin position="12"/>
        <end position="30"/>
    </location>
</feature>
<organism evidence="2 3">
    <name type="scientific">Gordonia soli NBRC 108243</name>
    <dbReference type="NCBI Taxonomy" id="1223545"/>
    <lineage>
        <taxon>Bacteria</taxon>
        <taxon>Bacillati</taxon>
        <taxon>Actinomycetota</taxon>
        <taxon>Actinomycetes</taxon>
        <taxon>Mycobacteriales</taxon>
        <taxon>Gordoniaceae</taxon>
        <taxon>Gordonia</taxon>
    </lineage>
</organism>
<keyword evidence="1" id="KW-0472">Membrane</keyword>
<evidence type="ECO:0000256" key="1">
    <source>
        <dbReference type="SAM" id="Phobius"/>
    </source>
</evidence>
<keyword evidence="3" id="KW-1185">Reference proteome</keyword>
<keyword evidence="1" id="KW-0812">Transmembrane</keyword>
<dbReference type="OrthoDB" id="4381353at2"/>
<reference evidence="2 3" key="1">
    <citation type="submission" date="2013-01" db="EMBL/GenBank/DDBJ databases">
        <title>Whole genome shotgun sequence of Gordonia soli NBRC 108243.</title>
        <authorList>
            <person name="Isaki-Nakamura S."/>
            <person name="Hosoyama A."/>
            <person name="Tsuchikane K."/>
            <person name="Ando Y."/>
            <person name="Baba S."/>
            <person name="Ohji S."/>
            <person name="Hamada M."/>
            <person name="Tamura T."/>
            <person name="Yamazoe A."/>
            <person name="Yamazaki S."/>
            <person name="Fujita N."/>
        </authorList>
    </citation>
    <scope>NUCLEOTIDE SEQUENCE [LARGE SCALE GENOMIC DNA]</scope>
    <source>
        <strain evidence="2 3">NBRC 108243</strain>
    </source>
</reference>